<dbReference type="Proteomes" id="UP001148629">
    <property type="component" value="Unassembled WGS sequence"/>
</dbReference>
<keyword evidence="2" id="KW-1185">Reference proteome</keyword>
<gene>
    <name evidence="1" type="ORF">NM208_g11054</name>
</gene>
<proteinExistence type="predicted"/>
<sequence length="669" mass="75093">MLTFQLPIRVYENERIVLSDGITLSALIWMPENAHESPVPAILEYLPYRKRDGTSHRDALNHPYVAAHGYACVRVDMRGSGDSEGLLLGEYLQQEQDDALEILKWVASQAWCTGSIGMIGISWGGFNGLQVAALRPPELKAVISLCSTDDRYDNDVHYMGGCQLVDNFLWGATMFSIAPTPPDPALVGDKWRDMWLERLETGTPYIAEWHQHQRRDEFWKHASICEDYSAVECPIYLVGGWHDAYTNSIFRMLEHLQCPKKGLVGPWAHKYPNFAKPGPQIGFLQESLRWWDKWLKGIDTGIMDEPTVTCYLNDTTPPQRYYSSRPGRWVAEASWPSQEIAPMSMGFAPGKLIDGPSTSQQHISFCSPQTVGFASGRWVPYGSDWDLPGDQRDETAGSLVFDSLPLTQPLDLLGPIIARLRIASDKPNAFVAAVVSEVLPDGSATRLSYGLLNLTHRESHVDLKALEPGRFYDITVKLNECGQRLSSGSVIRLALSTSYFPTVWPSPEAATLTIDCSHSTLELPSRPKGTLDNELRPFEPAVNGPPLKAKTLRSTDTKNHITRDLVTGEVTIVFHSDEGLFENEENGWRFGGTTTVTCSVRPDDPLSARAEQKFHQDFGREGQGLAIDGWTEMKATATDWHITTRMDAWEEDKRIFQREHVYTIPRDHM</sequence>
<dbReference type="EMBL" id="JANRMS010001682">
    <property type="protein sequence ID" value="KAJ3526711.1"/>
    <property type="molecule type" value="Genomic_DNA"/>
</dbReference>
<comment type="caution">
    <text evidence="1">The sequence shown here is derived from an EMBL/GenBank/DDBJ whole genome shotgun (WGS) entry which is preliminary data.</text>
</comment>
<reference evidence="1" key="1">
    <citation type="submission" date="2022-08" db="EMBL/GenBank/DDBJ databases">
        <title>Genome Sequence of Fusarium decemcellulare.</title>
        <authorList>
            <person name="Buettner E."/>
        </authorList>
    </citation>
    <scope>NUCLEOTIDE SEQUENCE</scope>
    <source>
        <strain evidence="1">Babe19</strain>
    </source>
</reference>
<organism evidence="1 2">
    <name type="scientific">Fusarium decemcellulare</name>
    <dbReference type="NCBI Taxonomy" id="57161"/>
    <lineage>
        <taxon>Eukaryota</taxon>
        <taxon>Fungi</taxon>
        <taxon>Dikarya</taxon>
        <taxon>Ascomycota</taxon>
        <taxon>Pezizomycotina</taxon>
        <taxon>Sordariomycetes</taxon>
        <taxon>Hypocreomycetidae</taxon>
        <taxon>Hypocreales</taxon>
        <taxon>Nectriaceae</taxon>
        <taxon>Fusarium</taxon>
        <taxon>Fusarium decemcellulare species complex</taxon>
    </lineage>
</organism>
<evidence type="ECO:0000313" key="1">
    <source>
        <dbReference type="EMBL" id="KAJ3526711.1"/>
    </source>
</evidence>
<name>A0ACC1RVP4_9HYPO</name>
<accession>A0ACC1RVP4</accession>
<protein>
    <submittedName>
        <fullName evidence="1">Uncharacterized protein</fullName>
    </submittedName>
</protein>
<evidence type="ECO:0000313" key="2">
    <source>
        <dbReference type="Proteomes" id="UP001148629"/>
    </source>
</evidence>